<evidence type="ECO:0000259" key="7">
    <source>
        <dbReference type="PROSITE" id="PS50404"/>
    </source>
</evidence>
<evidence type="ECO:0000256" key="1">
    <source>
        <dbReference type="ARBA" id="ARBA00007409"/>
    </source>
</evidence>
<organism evidence="9 10">
    <name type="scientific">Steccherinum ochraceum</name>
    <dbReference type="NCBI Taxonomy" id="92696"/>
    <lineage>
        <taxon>Eukaryota</taxon>
        <taxon>Fungi</taxon>
        <taxon>Dikarya</taxon>
        <taxon>Basidiomycota</taxon>
        <taxon>Agaricomycotina</taxon>
        <taxon>Agaricomycetes</taxon>
        <taxon>Polyporales</taxon>
        <taxon>Steccherinaceae</taxon>
        <taxon>Steccherinum</taxon>
    </lineage>
</organism>
<dbReference type="InterPro" id="IPR010987">
    <property type="entry name" value="Glutathione-S-Trfase_C-like"/>
</dbReference>
<dbReference type="EC" id="2.5.1.18" evidence="2"/>
<gene>
    <name evidence="9" type="primary">GST2_23</name>
    <name evidence="9" type="ORF">EIP91_008829</name>
</gene>
<evidence type="ECO:0000256" key="3">
    <source>
        <dbReference type="ARBA" id="ARBA00022679"/>
    </source>
</evidence>
<dbReference type="OrthoDB" id="202840at2759"/>
<name>A0A4V2MV60_9APHY</name>
<comment type="catalytic activity">
    <reaction evidence="4">
        <text>RX + glutathione = an S-substituted glutathione + a halide anion + H(+)</text>
        <dbReference type="Rhea" id="RHEA:16437"/>
        <dbReference type="ChEBI" id="CHEBI:15378"/>
        <dbReference type="ChEBI" id="CHEBI:16042"/>
        <dbReference type="ChEBI" id="CHEBI:17792"/>
        <dbReference type="ChEBI" id="CHEBI:57925"/>
        <dbReference type="ChEBI" id="CHEBI:90779"/>
        <dbReference type="EC" id="2.5.1.18"/>
    </reaction>
</comment>
<comment type="caution">
    <text evidence="9">The sequence shown here is derived from an EMBL/GenBank/DDBJ whole genome shotgun (WGS) entry which is preliminary data.</text>
</comment>
<comment type="function">
    <text evidence="5">Involved in the oxidative stress response and detoxification.</text>
</comment>
<dbReference type="SFLD" id="SFLDS00019">
    <property type="entry name" value="Glutathione_Transferase_(cytos"/>
    <property type="match status" value="1"/>
</dbReference>
<sequence length="241" mass="27360">MSPAISTQHAPAQVGMSHGKQFTLFSHVLAPNGWKIAFVLNILQRTYEPVYLDSGTYKSPEHVIYNPNGRIPTLIDHSNGDLVLWESGAILLYLVDTYDTEHKISVACPREKAVLIQWLFFQTTGQGPYFGQSTWFRHFHPEKIPSAIARYQNEARRVLGVLESVLSQQEYLVAGKVTIADIAFVPYNNILQHVIEDDFDFKKEFPNTYTWHCKVAAVDGVRSGLEEHLRLITKEETKNAS</sequence>
<feature type="domain" description="GST C-terminal" evidence="8">
    <location>
        <begin position="108"/>
        <end position="241"/>
    </location>
</feature>
<dbReference type="InterPro" id="IPR036249">
    <property type="entry name" value="Thioredoxin-like_sf"/>
</dbReference>
<dbReference type="InterPro" id="IPR004045">
    <property type="entry name" value="Glutathione_S-Trfase_N"/>
</dbReference>
<dbReference type="SUPFAM" id="SSF52833">
    <property type="entry name" value="Thioredoxin-like"/>
    <property type="match status" value="1"/>
</dbReference>
<evidence type="ECO:0000256" key="4">
    <source>
        <dbReference type="ARBA" id="ARBA00047960"/>
    </source>
</evidence>
<dbReference type="SFLD" id="SFLDG01151">
    <property type="entry name" value="Main.2:_Nu-like"/>
    <property type="match status" value="1"/>
</dbReference>
<dbReference type="GO" id="GO:0004364">
    <property type="term" value="F:glutathione transferase activity"/>
    <property type="evidence" value="ECO:0007669"/>
    <property type="project" value="UniProtKB-EC"/>
</dbReference>
<dbReference type="SUPFAM" id="SSF47616">
    <property type="entry name" value="GST C-terminal domain-like"/>
    <property type="match status" value="1"/>
</dbReference>
<evidence type="ECO:0000256" key="5">
    <source>
        <dbReference type="ARBA" id="ARBA00060024"/>
    </source>
</evidence>
<accession>A0A4V2MV60</accession>
<dbReference type="PROSITE" id="PS50404">
    <property type="entry name" value="GST_NTER"/>
    <property type="match status" value="1"/>
</dbReference>
<proteinExistence type="inferred from homology"/>
<evidence type="ECO:0000259" key="8">
    <source>
        <dbReference type="PROSITE" id="PS50405"/>
    </source>
</evidence>
<keyword evidence="3 9" id="KW-0808">Transferase</keyword>
<dbReference type="PROSITE" id="PS50405">
    <property type="entry name" value="GST_CTER"/>
    <property type="match status" value="1"/>
</dbReference>
<dbReference type="InterPro" id="IPR004046">
    <property type="entry name" value="GST_C"/>
</dbReference>
<dbReference type="SFLD" id="SFLDG00358">
    <property type="entry name" value="Main_(cytGST)"/>
    <property type="match status" value="1"/>
</dbReference>
<dbReference type="CDD" id="cd03048">
    <property type="entry name" value="GST_N_Ure2p_like"/>
    <property type="match status" value="1"/>
</dbReference>
<dbReference type="FunFam" id="1.20.1050.130:FF:000016">
    <property type="entry name" value="Glutathione S-transferase 1"/>
    <property type="match status" value="1"/>
</dbReference>
<dbReference type="STRING" id="92696.A0A4V2MV60"/>
<dbReference type="Pfam" id="PF00043">
    <property type="entry name" value="GST_C"/>
    <property type="match status" value="1"/>
</dbReference>
<dbReference type="Pfam" id="PF02798">
    <property type="entry name" value="GST_N"/>
    <property type="match status" value="1"/>
</dbReference>
<dbReference type="InterPro" id="IPR036282">
    <property type="entry name" value="Glutathione-S-Trfase_C_sf"/>
</dbReference>
<dbReference type="PANTHER" id="PTHR44051">
    <property type="entry name" value="GLUTATHIONE S-TRANSFERASE-RELATED"/>
    <property type="match status" value="1"/>
</dbReference>
<dbReference type="EMBL" id="RWJN01000497">
    <property type="protein sequence ID" value="TCD61167.1"/>
    <property type="molecule type" value="Genomic_DNA"/>
</dbReference>
<dbReference type="Proteomes" id="UP000292702">
    <property type="component" value="Unassembled WGS sequence"/>
</dbReference>
<evidence type="ECO:0000313" key="9">
    <source>
        <dbReference type="EMBL" id="TCD61167.1"/>
    </source>
</evidence>
<evidence type="ECO:0000256" key="2">
    <source>
        <dbReference type="ARBA" id="ARBA00012452"/>
    </source>
</evidence>
<dbReference type="GO" id="GO:0005737">
    <property type="term" value="C:cytoplasm"/>
    <property type="evidence" value="ECO:0007669"/>
    <property type="project" value="UniProtKB-ARBA"/>
</dbReference>
<reference evidence="9 10" key="1">
    <citation type="submission" date="2018-11" db="EMBL/GenBank/DDBJ databases">
        <title>Genome assembly of Steccherinum ochraceum LE-BIN_3174, the white-rot fungus of the Steccherinaceae family (The Residual Polyporoid clade, Polyporales, Basidiomycota).</title>
        <authorList>
            <person name="Fedorova T.V."/>
            <person name="Glazunova O.A."/>
            <person name="Landesman E.O."/>
            <person name="Moiseenko K.V."/>
            <person name="Psurtseva N.V."/>
            <person name="Savinova O.S."/>
            <person name="Shakhova N.V."/>
            <person name="Tyazhelova T.V."/>
            <person name="Vasina D.V."/>
        </authorList>
    </citation>
    <scope>NUCLEOTIDE SEQUENCE [LARGE SCALE GENOMIC DNA]</scope>
    <source>
        <strain evidence="9 10">LE-BIN_3174</strain>
    </source>
</reference>
<evidence type="ECO:0000313" key="10">
    <source>
        <dbReference type="Proteomes" id="UP000292702"/>
    </source>
</evidence>
<protein>
    <recommendedName>
        <fullName evidence="2">glutathione transferase</fullName>
        <ecNumber evidence="2">2.5.1.18</ecNumber>
    </recommendedName>
</protein>
<dbReference type="AlphaFoldDB" id="A0A4V2MV60"/>
<feature type="domain" description="GST N-terminal" evidence="7">
    <location>
        <begin position="20"/>
        <end position="102"/>
    </location>
</feature>
<dbReference type="Gene3D" id="1.20.1050.130">
    <property type="match status" value="1"/>
</dbReference>
<comment type="similarity">
    <text evidence="1 6">Belongs to the GST superfamily.</text>
</comment>
<dbReference type="InterPro" id="IPR040079">
    <property type="entry name" value="Glutathione_S-Trfase"/>
</dbReference>
<dbReference type="PANTHER" id="PTHR44051:SF3">
    <property type="entry name" value="TRANSCRIPTIONAL REGULATOR URE2"/>
    <property type="match status" value="1"/>
</dbReference>
<dbReference type="GO" id="GO:0005634">
    <property type="term" value="C:nucleus"/>
    <property type="evidence" value="ECO:0007669"/>
    <property type="project" value="UniProtKB-ARBA"/>
</dbReference>
<evidence type="ECO:0000256" key="6">
    <source>
        <dbReference type="RuleBase" id="RU003494"/>
    </source>
</evidence>
<keyword evidence="10" id="KW-1185">Reference proteome</keyword>